<keyword evidence="3" id="KW-1185">Reference proteome</keyword>
<protein>
    <submittedName>
        <fullName evidence="2">Uncharacterized protein</fullName>
    </submittedName>
</protein>
<accession>A0ABN3GDV8</accession>
<comment type="caution">
    <text evidence="2">The sequence shown here is derived from an EMBL/GenBank/DDBJ whole genome shotgun (WGS) entry which is preliminary data.</text>
</comment>
<reference evidence="2 3" key="1">
    <citation type="journal article" date="2019" name="Int. J. Syst. Evol. Microbiol.">
        <title>The Global Catalogue of Microorganisms (GCM) 10K type strain sequencing project: providing services to taxonomists for standard genome sequencing and annotation.</title>
        <authorList>
            <consortium name="The Broad Institute Genomics Platform"/>
            <consortium name="The Broad Institute Genome Sequencing Center for Infectious Disease"/>
            <person name="Wu L."/>
            <person name="Ma J."/>
        </authorList>
    </citation>
    <scope>NUCLEOTIDE SEQUENCE [LARGE SCALE GENOMIC DNA]</scope>
    <source>
        <strain evidence="2 3">JCM 6238</strain>
    </source>
</reference>
<sequence>MNTKATSTSEKNRSSTESPYKWMPPTIAVASHSASAVKTNRTTNLIRPVSPPEGPRVQFRPTCGERGTPRNRPAPARPTRARGFTPGSPRIEPEATRRAYSRGSPLRFHTCLAQKEKP</sequence>
<proteinExistence type="predicted"/>
<dbReference type="Proteomes" id="UP001501584">
    <property type="component" value="Unassembled WGS sequence"/>
</dbReference>
<organism evidence="2 3">
    <name type="scientific">Glycomyces rutgersensis</name>
    <dbReference type="NCBI Taxonomy" id="58115"/>
    <lineage>
        <taxon>Bacteria</taxon>
        <taxon>Bacillati</taxon>
        <taxon>Actinomycetota</taxon>
        <taxon>Actinomycetes</taxon>
        <taxon>Glycomycetales</taxon>
        <taxon>Glycomycetaceae</taxon>
        <taxon>Glycomyces</taxon>
    </lineage>
</organism>
<gene>
    <name evidence="2" type="ORF">GCM10010403_48950</name>
</gene>
<evidence type="ECO:0000313" key="3">
    <source>
        <dbReference type="Proteomes" id="UP001501584"/>
    </source>
</evidence>
<evidence type="ECO:0000256" key="1">
    <source>
        <dbReference type="SAM" id="MobiDB-lite"/>
    </source>
</evidence>
<name>A0ABN3GDV8_9ACTN</name>
<feature type="compositionally biased region" description="Polar residues" evidence="1">
    <location>
        <begin position="32"/>
        <end position="45"/>
    </location>
</feature>
<feature type="region of interest" description="Disordered" evidence="1">
    <location>
        <begin position="1"/>
        <end position="118"/>
    </location>
</feature>
<dbReference type="EMBL" id="BAAASX010000011">
    <property type="protein sequence ID" value="GAA2349188.1"/>
    <property type="molecule type" value="Genomic_DNA"/>
</dbReference>
<feature type="compositionally biased region" description="Low complexity" evidence="1">
    <location>
        <begin position="70"/>
        <end position="86"/>
    </location>
</feature>
<evidence type="ECO:0000313" key="2">
    <source>
        <dbReference type="EMBL" id="GAA2349188.1"/>
    </source>
</evidence>